<protein>
    <submittedName>
        <fullName evidence="9">4Fe-4S binding protein</fullName>
    </submittedName>
</protein>
<comment type="caution">
    <text evidence="9">The sequence shown here is derived from an EMBL/GenBank/DDBJ whole genome shotgun (WGS) entry which is preliminary data.</text>
</comment>
<dbReference type="EMBL" id="WKQV01000009">
    <property type="protein sequence ID" value="MSD27226.1"/>
    <property type="molecule type" value="Genomic_DNA"/>
</dbReference>
<dbReference type="SUPFAM" id="SSF54862">
    <property type="entry name" value="4Fe-4S ferredoxins"/>
    <property type="match status" value="1"/>
</dbReference>
<evidence type="ECO:0000313" key="9">
    <source>
        <dbReference type="EMBL" id="MSD27226.1"/>
    </source>
</evidence>
<feature type="domain" description="4Fe-4S ferredoxin-type" evidence="8">
    <location>
        <begin position="204"/>
        <end position="234"/>
    </location>
</feature>
<evidence type="ECO:0000313" key="10">
    <source>
        <dbReference type="Proteomes" id="UP000465607"/>
    </source>
</evidence>
<dbReference type="RefSeq" id="WP_154268689.1">
    <property type="nucleotide sequence ID" value="NZ_WKQO01000008.1"/>
</dbReference>
<evidence type="ECO:0000256" key="4">
    <source>
        <dbReference type="ARBA" id="ARBA00022982"/>
    </source>
</evidence>
<dbReference type="GO" id="GO:0051539">
    <property type="term" value="F:4 iron, 4 sulfur cluster binding"/>
    <property type="evidence" value="ECO:0007669"/>
    <property type="project" value="UniProtKB-KW"/>
</dbReference>
<dbReference type="AlphaFoldDB" id="A0A7X2MB16"/>
<dbReference type="PROSITE" id="PS51379">
    <property type="entry name" value="4FE4S_FER_2"/>
    <property type="match status" value="1"/>
</dbReference>
<keyword evidence="1" id="KW-0813">Transport</keyword>
<evidence type="ECO:0000256" key="2">
    <source>
        <dbReference type="ARBA" id="ARBA00022485"/>
    </source>
</evidence>
<keyword evidence="7" id="KW-0472">Membrane</keyword>
<dbReference type="InterPro" id="IPR017896">
    <property type="entry name" value="4Fe4S_Fe-S-bd"/>
</dbReference>
<proteinExistence type="predicted"/>
<dbReference type="Pfam" id="PF12801">
    <property type="entry name" value="Fer4_5"/>
    <property type="match status" value="2"/>
</dbReference>
<evidence type="ECO:0000256" key="6">
    <source>
        <dbReference type="ARBA" id="ARBA00023014"/>
    </source>
</evidence>
<gene>
    <name evidence="9" type="ORF">GKE44_08660</name>
</gene>
<evidence type="ECO:0000259" key="8">
    <source>
        <dbReference type="PROSITE" id="PS51379"/>
    </source>
</evidence>
<sequence length="288" mass="31929">MRIKDMNPKLRKRKIQTWFRAGMQLLFFILFPSMFTAAFNGVKYIFTQIGSGNRIELTSFVAVFLMLCVYTMIFGRFFCGFACAFGSFGDAMHALYVSCCRKLKKKPVSIPAKAAKKLTYMKYVILTIILILCYLGVYSSLKGTSPWDVFSMLRVGNLGLASYVTGAVVLVLIIIGMCVQERFFCRFMCPMGAVFSILPIADAFTLHRDRAGCIKGCGACEKICPCDIGLPDDGSGRISGDCFQCQKCNGICPKSNIHTGIKQLRGNELWFTGVKAAILIAICIWLGV</sequence>
<keyword evidence="5" id="KW-0408">Iron</keyword>
<keyword evidence="7" id="KW-1133">Transmembrane helix</keyword>
<keyword evidence="4" id="KW-0249">Electron transport</keyword>
<keyword evidence="6" id="KW-0411">Iron-sulfur</keyword>
<dbReference type="Proteomes" id="UP000465607">
    <property type="component" value="Unassembled WGS sequence"/>
</dbReference>
<evidence type="ECO:0000256" key="1">
    <source>
        <dbReference type="ARBA" id="ARBA00022448"/>
    </source>
</evidence>
<accession>A0A7X2MB16</accession>
<reference evidence="9 10" key="1">
    <citation type="journal article" date="2019" name="Nat. Med.">
        <title>A library of human gut bacterial isolates paired with longitudinal multiomics data enables mechanistic microbiome research.</title>
        <authorList>
            <person name="Poyet M."/>
            <person name="Groussin M."/>
            <person name="Gibbons S.M."/>
            <person name="Avila-Pacheco J."/>
            <person name="Jiang X."/>
            <person name="Kearney S.M."/>
            <person name="Perrotta A.R."/>
            <person name="Berdy B."/>
            <person name="Zhao S."/>
            <person name="Lieberman T.D."/>
            <person name="Swanson P.K."/>
            <person name="Smith M."/>
            <person name="Roesemann S."/>
            <person name="Alexander J.E."/>
            <person name="Rich S.A."/>
            <person name="Livny J."/>
            <person name="Vlamakis H."/>
            <person name="Clish C."/>
            <person name="Bullock K."/>
            <person name="Deik A."/>
            <person name="Scott J."/>
            <person name="Pierce K.A."/>
            <person name="Xavier R.J."/>
            <person name="Alm E.J."/>
        </authorList>
    </citation>
    <scope>NUCLEOTIDE SEQUENCE [LARGE SCALE GENOMIC DNA]</scope>
    <source>
        <strain evidence="9 10">BIOML-A5</strain>
    </source>
</reference>
<dbReference type="GO" id="GO:0005886">
    <property type="term" value="C:plasma membrane"/>
    <property type="evidence" value="ECO:0007669"/>
    <property type="project" value="TreeGrafter"/>
</dbReference>
<evidence type="ECO:0000256" key="7">
    <source>
        <dbReference type="SAM" id="Phobius"/>
    </source>
</evidence>
<dbReference type="PANTHER" id="PTHR30176:SF3">
    <property type="entry name" value="FERREDOXIN-TYPE PROTEIN NAPH"/>
    <property type="match status" value="1"/>
</dbReference>
<feature type="transmembrane region" description="Helical" evidence="7">
    <location>
        <begin position="123"/>
        <end position="141"/>
    </location>
</feature>
<keyword evidence="2" id="KW-0004">4Fe-4S</keyword>
<organism evidence="9 10">
    <name type="scientific">Agathobacter rectalis</name>
    <dbReference type="NCBI Taxonomy" id="39491"/>
    <lineage>
        <taxon>Bacteria</taxon>
        <taxon>Bacillati</taxon>
        <taxon>Bacillota</taxon>
        <taxon>Clostridia</taxon>
        <taxon>Lachnospirales</taxon>
        <taxon>Lachnospiraceae</taxon>
        <taxon>Agathobacter</taxon>
    </lineage>
</organism>
<keyword evidence="7" id="KW-0812">Transmembrane</keyword>
<feature type="transmembrane region" description="Helical" evidence="7">
    <location>
        <begin position="59"/>
        <end position="85"/>
    </location>
</feature>
<dbReference type="InterPro" id="IPR051684">
    <property type="entry name" value="Electron_Trans/Redox"/>
</dbReference>
<feature type="transmembrane region" description="Helical" evidence="7">
    <location>
        <begin position="269"/>
        <end position="287"/>
    </location>
</feature>
<name>A0A7X2MB16_9FIRM</name>
<feature type="transmembrane region" description="Helical" evidence="7">
    <location>
        <begin position="21"/>
        <end position="39"/>
    </location>
</feature>
<feature type="transmembrane region" description="Helical" evidence="7">
    <location>
        <begin position="161"/>
        <end position="179"/>
    </location>
</feature>
<dbReference type="PANTHER" id="PTHR30176">
    <property type="entry name" value="FERREDOXIN-TYPE PROTEIN NAPH"/>
    <property type="match status" value="1"/>
</dbReference>
<dbReference type="GO" id="GO:0046872">
    <property type="term" value="F:metal ion binding"/>
    <property type="evidence" value="ECO:0007669"/>
    <property type="project" value="UniProtKB-KW"/>
</dbReference>
<keyword evidence="3" id="KW-0479">Metal-binding</keyword>
<evidence type="ECO:0000256" key="5">
    <source>
        <dbReference type="ARBA" id="ARBA00023004"/>
    </source>
</evidence>
<evidence type="ECO:0000256" key="3">
    <source>
        <dbReference type="ARBA" id="ARBA00022723"/>
    </source>
</evidence>